<protein>
    <recommendedName>
        <fullName evidence="6 9">1-acyl-sn-glycerol-3-phosphate acyltransferase</fullName>
        <ecNumber evidence="5 9">2.3.1.51</ecNumber>
    </recommendedName>
</protein>
<accession>S9P3E8</accession>
<keyword evidence="10" id="KW-1133">Transmembrane helix</keyword>
<dbReference type="InterPro" id="IPR004552">
    <property type="entry name" value="AGP_acyltrans"/>
</dbReference>
<organism evidence="12 13">
    <name type="scientific">Cystobacter fuscus (strain ATCC 25194 / DSM 2262 / NBRC 100088 / M29)</name>
    <dbReference type="NCBI Taxonomy" id="1242864"/>
    <lineage>
        <taxon>Bacteria</taxon>
        <taxon>Pseudomonadati</taxon>
        <taxon>Myxococcota</taxon>
        <taxon>Myxococcia</taxon>
        <taxon>Myxococcales</taxon>
        <taxon>Cystobacterineae</taxon>
        <taxon>Archangiaceae</taxon>
        <taxon>Cystobacter</taxon>
    </lineage>
</organism>
<evidence type="ECO:0000256" key="5">
    <source>
        <dbReference type="ARBA" id="ARBA00013211"/>
    </source>
</evidence>
<keyword evidence="7 9" id="KW-0808">Transferase</keyword>
<dbReference type="SUPFAM" id="SSF69593">
    <property type="entry name" value="Glycerol-3-phosphate (1)-acyltransferase"/>
    <property type="match status" value="1"/>
</dbReference>
<keyword evidence="13" id="KW-1185">Reference proteome</keyword>
<keyword evidence="9" id="KW-0594">Phospholipid biosynthesis</keyword>
<dbReference type="PANTHER" id="PTHR10434">
    <property type="entry name" value="1-ACYL-SN-GLYCEROL-3-PHOSPHATE ACYLTRANSFERASE"/>
    <property type="match status" value="1"/>
</dbReference>
<dbReference type="EC" id="2.3.1.51" evidence="5 9"/>
<sequence>MDEAEVARMLRNLLCIVVTVVATALFFPLTVVVALVTLNPGATVWVARRLWSPVLIATGGARVVVTGQENVDPKRPTIYVSNHQSTLDIPIHFVAVPVNFRFVAKHQLKYVPLIGWYLWLAGHVFINRGRRDKAIASLDEAARKIRAGTSVFLYPEGTRSDDGRVLPFKKGPFALALRARVPVVPITIEGSGTVMPKNSWNIQPGPVYVKIGKPIDTTRFADHDREGLARAVRDVIIAQSLELGGKGGDTKAAVADAGVEGEPLSRRSAS</sequence>
<dbReference type="SMART" id="SM00563">
    <property type="entry name" value="PlsC"/>
    <property type="match status" value="1"/>
</dbReference>
<comment type="domain">
    <text evidence="9">The HXXXXD motif is essential for acyltransferase activity and may constitute the binding site for the phosphate moiety of the glycerol-3-phosphate.</text>
</comment>
<proteinExistence type="inferred from homology"/>
<dbReference type="InterPro" id="IPR002123">
    <property type="entry name" value="Plipid/glycerol_acylTrfase"/>
</dbReference>
<keyword evidence="9" id="KW-0443">Lipid metabolism</keyword>
<dbReference type="UniPathway" id="UPA00557">
    <property type="reaction ID" value="UER00613"/>
</dbReference>
<dbReference type="PANTHER" id="PTHR10434:SF11">
    <property type="entry name" value="1-ACYL-SN-GLYCEROL-3-PHOSPHATE ACYLTRANSFERASE"/>
    <property type="match status" value="1"/>
</dbReference>
<reference evidence="12" key="1">
    <citation type="submission" date="2013-05" db="EMBL/GenBank/DDBJ databases">
        <title>Genome assembly of Cystobacter fuscus DSM 2262.</title>
        <authorList>
            <person name="Sharma G."/>
            <person name="Khatri I."/>
            <person name="Kaur C."/>
            <person name="Mayilraj S."/>
            <person name="Subramanian S."/>
        </authorList>
    </citation>
    <scope>NUCLEOTIDE SEQUENCE [LARGE SCALE GENOMIC DNA]</scope>
    <source>
        <strain evidence="12">DSM 2262</strain>
    </source>
</reference>
<evidence type="ECO:0000256" key="1">
    <source>
        <dbReference type="ARBA" id="ARBA00001141"/>
    </source>
</evidence>
<evidence type="ECO:0000256" key="2">
    <source>
        <dbReference type="ARBA" id="ARBA00004728"/>
    </source>
</evidence>
<evidence type="ECO:0000256" key="9">
    <source>
        <dbReference type="RuleBase" id="RU361267"/>
    </source>
</evidence>
<evidence type="ECO:0000313" key="12">
    <source>
        <dbReference type="EMBL" id="EPX57666.1"/>
    </source>
</evidence>
<keyword evidence="9" id="KW-0444">Lipid biosynthesis</keyword>
<keyword evidence="9" id="KW-1208">Phospholipid metabolism</keyword>
<dbReference type="AlphaFoldDB" id="S9P3E8"/>
<evidence type="ECO:0000256" key="7">
    <source>
        <dbReference type="ARBA" id="ARBA00022679"/>
    </source>
</evidence>
<dbReference type="EMBL" id="ANAH02000033">
    <property type="protein sequence ID" value="EPX57666.1"/>
    <property type="molecule type" value="Genomic_DNA"/>
</dbReference>
<dbReference type="NCBIfam" id="TIGR00530">
    <property type="entry name" value="AGP_acyltrn"/>
    <property type="match status" value="1"/>
</dbReference>
<name>S9P3E8_CYSF2</name>
<evidence type="ECO:0000256" key="6">
    <source>
        <dbReference type="ARBA" id="ARBA00016139"/>
    </source>
</evidence>
<keyword evidence="10" id="KW-0812">Transmembrane</keyword>
<feature type="transmembrane region" description="Helical" evidence="10">
    <location>
        <begin position="12"/>
        <end position="36"/>
    </location>
</feature>
<gene>
    <name evidence="12" type="ORF">D187_004805</name>
</gene>
<comment type="caution">
    <text evidence="12">The sequence shown here is derived from an EMBL/GenBank/DDBJ whole genome shotgun (WGS) entry which is preliminary data.</text>
</comment>
<evidence type="ECO:0000256" key="3">
    <source>
        <dbReference type="ARBA" id="ARBA00005189"/>
    </source>
</evidence>
<comment type="pathway">
    <text evidence="3">Lipid metabolism.</text>
</comment>
<dbReference type="GO" id="GO:0016020">
    <property type="term" value="C:membrane"/>
    <property type="evidence" value="ECO:0007669"/>
    <property type="project" value="InterPro"/>
</dbReference>
<evidence type="ECO:0000256" key="10">
    <source>
        <dbReference type="SAM" id="Phobius"/>
    </source>
</evidence>
<dbReference type="CDD" id="cd07989">
    <property type="entry name" value="LPLAT_AGPAT-like"/>
    <property type="match status" value="1"/>
</dbReference>
<evidence type="ECO:0000313" key="13">
    <source>
        <dbReference type="Proteomes" id="UP000011682"/>
    </source>
</evidence>
<dbReference type="GO" id="GO:0016024">
    <property type="term" value="P:CDP-diacylglycerol biosynthetic process"/>
    <property type="evidence" value="ECO:0007669"/>
    <property type="project" value="UniProtKB-UniPathway"/>
</dbReference>
<dbReference type="GO" id="GO:0003841">
    <property type="term" value="F:1-acylglycerol-3-phosphate O-acyltransferase activity"/>
    <property type="evidence" value="ECO:0007669"/>
    <property type="project" value="UniProtKB-UniRule"/>
</dbReference>
<feature type="transmembrane region" description="Helical" evidence="10">
    <location>
        <begin position="110"/>
        <end position="126"/>
    </location>
</feature>
<dbReference type="Pfam" id="PF01553">
    <property type="entry name" value="Acyltransferase"/>
    <property type="match status" value="1"/>
</dbReference>
<comment type="similarity">
    <text evidence="4 9">Belongs to the 1-acyl-sn-glycerol-3-phosphate acyltransferase family.</text>
</comment>
<comment type="catalytic activity">
    <reaction evidence="1 9">
        <text>a 1-acyl-sn-glycero-3-phosphate + an acyl-CoA = a 1,2-diacyl-sn-glycero-3-phosphate + CoA</text>
        <dbReference type="Rhea" id="RHEA:19709"/>
        <dbReference type="ChEBI" id="CHEBI:57287"/>
        <dbReference type="ChEBI" id="CHEBI:57970"/>
        <dbReference type="ChEBI" id="CHEBI:58342"/>
        <dbReference type="ChEBI" id="CHEBI:58608"/>
        <dbReference type="EC" id="2.3.1.51"/>
    </reaction>
</comment>
<feature type="domain" description="Phospholipid/glycerol acyltransferase" evidence="11">
    <location>
        <begin position="77"/>
        <end position="191"/>
    </location>
</feature>
<evidence type="ECO:0000256" key="4">
    <source>
        <dbReference type="ARBA" id="ARBA00008655"/>
    </source>
</evidence>
<evidence type="ECO:0000259" key="11">
    <source>
        <dbReference type="SMART" id="SM00563"/>
    </source>
</evidence>
<dbReference type="Proteomes" id="UP000011682">
    <property type="component" value="Unassembled WGS sequence"/>
</dbReference>
<comment type="pathway">
    <text evidence="2">Phospholipid metabolism; CDP-diacylglycerol biosynthesis; CDP-diacylglycerol from sn-glycerol 3-phosphate: step 2/3.</text>
</comment>
<keyword evidence="10" id="KW-0472">Membrane</keyword>
<keyword evidence="8 9" id="KW-0012">Acyltransferase</keyword>
<dbReference type="GO" id="GO:0006654">
    <property type="term" value="P:phosphatidic acid biosynthetic process"/>
    <property type="evidence" value="ECO:0007669"/>
    <property type="project" value="TreeGrafter"/>
</dbReference>
<evidence type="ECO:0000256" key="8">
    <source>
        <dbReference type="ARBA" id="ARBA00023315"/>
    </source>
</evidence>
<dbReference type="eggNOG" id="COG0204">
    <property type="taxonomic scope" value="Bacteria"/>
</dbReference>